<dbReference type="PANTHER" id="PTHR34367">
    <property type="entry name" value="OS02G0734667 PROTEIN"/>
    <property type="match status" value="1"/>
</dbReference>
<keyword evidence="2" id="KW-0732">Signal</keyword>
<gene>
    <name evidence="3" type="ORF">NCGR_LOCUS10052</name>
</gene>
<keyword evidence="4" id="KW-1185">Reference proteome</keyword>
<dbReference type="EMBL" id="CAJGYO010000002">
    <property type="protein sequence ID" value="CAD6214723.1"/>
    <property type="molecule type" value="Genomic_DNA"/>
</dbReference>
<feature type="signal peptide" evidence="2">
    <location>
        <begin position="1"/>
        <end position="15"/>
    </location>
</feature>
<evidence type="ECO:0000256" key="2">
    <source>
        <dbReference type="SAM" id="SignalP"/>
    </source>
</evidence>
<evidence type="ECO:0000313" key="3">
    <source>
        <dbReference type="EMBL" id="CAD6214723.1"/>
    </source>
</evidence>
<sequence>MEAAALLRGPPAVVAALLLSVDLAPHLHVANALVDAYAKLPRAGAAARAVFDEMAHRDVVTWPVYGGKGAGTLMVESEVGVKDDLMEPISEHAQTEPQESAGSNSSAGNAWTCSWEPNSVDSTDRTRTASQSYKDDEVEQSWQSKQKTSSYPWSPATVVLQGMLRSSACATARCSPPQRQQQCCHRPVRCSLCLGEFVDRLTMQLEVLEPCSSWSW</sequence>
<feature type="chain" id="PRO_5032743614" evidence="2">
    <location>
        <begin position="16"/>
        <end position="216"/>
    </location>
</feature>
<dbReference type="AlphaFoldDB" id="A0A811MZP0"/>
<feature type="region of interest" description="Disordered" evidence="1">
    <location>
        <begin position="113"/>
        <end position="150"/>
    </location>
</feature>
<evidence type="ECO:0000313" key="4">
    <source>
        <dbReference type="Proteomes" id="UP000604825"/>
    </source>
</evidence>
<dbReference type="Proteomes" id="UP000604825">
    <property type="component" value="Unassembled WGS sequence"/>
</dbReference>
<dbReference type="PANTHER" id="PTHR34367:SF1">
    <property type="entry name" value="OS04G0528600 PROTEIN"/>
    <property type="match status" value="1"/>
</dbReference>
<name>A0A811MZP0_9POAL</name>
<comment type="caution">
    <text evidence="3">The sequence shown here is derived from an EMBL/GenBank/DDBJ whole genome shotgun (WGS) entry which is preliminary data.</text>
</comment>
<evidence type="ECO:0000256" key="1">
    <source>
        <dbReference type="SAM" id="MobiDB-lite"/>
    </source>
</evidence>
<dbReference type="OrthoDB" id="1927466at2759"/>
<feature type="compositionally biased region" description="Polar residues" evidence="1">
    <location>
        <begin position="140"/>
        <end position="150"/>
    </location>
</feature>
<dbReference type="InterPro" id="IPR040412">
    <property type="entry name" value="At1g65710-like"/>
</dbReference>
<accession>A0A811MZP0</accession>
<reference evidence="3" key="1">
    <citation type="submission" date="2020-10" db="EMBL/GenBank/DDBJ databases">
        <authorList>
            <person name="Han B."/>
            <person name="Lu T."/>
            <person name="Zhao Q."/>
            <person name="Huang X."/>
            <person name="Zhao Y."/>
        </authorList>
    </citation>
    <scope>NUCLEOTIDE SEQUENCE</scope>
</reference>
<organism evidence="3 4">
    <name type="scientific">Miscanthus lutarioriparius</name>
    <dbReference type="NCBI Taxonomy" id="422564"/>
    <lineage>
        <taxon>Eukaryota</taxon>
        <taxon>Viridiplantae</taxon>
        <taxon>Streptophyta</taxon>
        <taxon>Embryophyta</taxon>
        <taxon>Tracheophyta</taxon>
        <taxon>Spermatophyta</taxon>
        <taxon>Magnoliopsida</taxon>
        <taxon>Liliopsida</taxon>
        <taxon>Poales</taxon>
        <taxon>Poaceae</taxon>
        <taxon>PACMAD clade</taxon>
        <taxon>Panicoideae</taxon>
        <taxon>Andropogonodae</taxon>
        <taxon>Andropogoneae</taxon>
        <taxon>Saccharinae</taxon>
        <taxon>Miscanthus</taxon>
    </lineage>
</organism>
<protein>
    <submittedName>
        <fullName evidence="3">Uncharacterized protein</fullName>
    </submittedName>
</protein>
<proteinExistence type="predicted"/>